<keyword evidence="3 10" id="KW-0479">Metal-binding</keyword>
<evidence type="ECO:0000256" key="8">
    <source>
        <dbReference type="ARBA" id="ARBA00022884"/>
    </source>
</evidence>
<dbReference type="InterPro" id="IPR027417">
    <property type="entry name" value="P-loop_NTPase"/>
</dbReference>
<dbReference type="NCBIfam" id="TIGR00157">
    <property type="entry name" value="ribosome small subunit-dependent GTPase A"/>
    <property type="match status" value="1"/>
</dbReference>
<keyword evidence="8 10" id="KW-0694">RNA-binding</keyword>
<evidence type="ECO:0000256" key="4">
    <source>
        <dbReference type="ARBA" id="ARBA00022730"/>
    </source>
</evidence>
<comment type="similarity">
    <text evidence="10">Belongs to the TRAFAC class YlqF/YawG GTPase family. RsgA subfamily.</text>
</comment>
<evidence type="ECO:0000259" key="12">
    <source>
        <dbReference type="PROSITE" id="PS51721"/>
    </source>
</evidence>
<proteinExistence type="inferred from homology"/>
<dbReference type="GO" id="GO:0005525">
    <property type="term" value="F:GTP binding"/>
    <property type="evidence" value="ECO:0007669"/>
    <property type="project" value="UniProtKB-UniRule"/>
</dbReference>
<evidence type="ECO:0000256" key="1">
    <source>
        <dbReference type="ARBA" id="ARBA00022490"/>
    </source>
</evidence>
<feature type="domain" description="CP-type G" evidence="12">
    <location>
        <begin position="61"/>
        <end position="215"/>
    </location>
</feature>
<name>A0A014MIG1_9BACT</name>
<dbReference type="PANTHER" id="PTHR32120">
    <property type="entry name" value="SMALL RIBOSOMAL SUBUNIT BIOGENESIS GTPASE RSGA"/>
    <property type="match status" value="1"/>
</dbReference>
<dbReference type="PATRIC" id="fig|1188239.3.peg.403"/>
<keyword evidence="9 10" id="KW-0342">GTP-binding</keyword>
<dbReference type="EC" id="3.6.1.-" evidence="10"/>
<feature type="binding site" evidence="10">
    <location>
        <position position="244"/>
    </location>
    <ligand>
        <name>Zn(2+)</name>
        <dbReference type="ChEBI" id="CHEBI:29105"/>
    </ligand>
</feature>
<accession>A0A014MIG1</accession>
<feature type="binding site" evidence="10">
    <location>
        <begin position="110"/>
        <end position="113"/>
    </location>
    <ligand>
        <name>GTP</name>
        <dbReference type="ChEBI" id="CHEBI:37565"/>
    </ligand>
</feature>
<dbReference type="SUPFAM" id="SSF52540">
    <property type="entry name" value="P-loop containing nucleoside triphosphate hydrolases"/>
    <property type="match status" value="1"/>
</dbReference>
<evidence type="ECO:0000313" key="13">
    <source>
        <dbReference type="EMBL" id="EXU61330.1"/>
    </source>
</evidence>
<dbReference type="HAMAP" id="MF_01820">
    <property type="entry name" value="GTPase_RsgA"/>
    <property type="match status" value="1"/>
</dbReference>
<dbReference type="GO" id="GO:0005737">
    <property type="term" value="C:cytoplasm"/>
    <property type="evidence" value="ECO:0007669"/>
    <property type="project" value="UniProtKB-SubCell"/>
</dbReference>
<keyword evidence="6 10" id="KW-0378">Hydrolase</keyword>
<feature type="binding site" evidence="10">
    <location>
        <position position="254"/>
    </location>
    <ligand>
        <name>Zn(2+)</name>
        <dbReference type="ChEBI" id="CHEBI:29105"/>
    </ligand>
</feature>
<feature type="binding site" evidence="10">
    <location>
        <begin position="159"/>
        <end position="167"/>
    </location>
    <ligand>
        <name>GTP</name>
        <dbReference type="ChEBI" id="CHEBI:37565"/>
    </ligand>
</feature>
<comment type="function">
    <text evidence="10">One of several proteins that assist in the late maturation steps of the functional core of the 30S ribosomal subunit. Helps release RbfA from mature subunits. May play a role in the assembly of ribosomal proteins into the subunit. Circularly permuted GTPase that catalyzes slow GTP hydrolysis, GTPase activity is stimulated by the 30S ribosomal subunit.</text>
</comment>
<dbReference type="AlphaFoldDB" id="A0A014MIG1"/>
<evidence type="ECO:0000256" key="10">
    <source>
        <dbReference type="HAMAP-Rule" id="MF_01820"/>
    </source>
</evidence>
<evidence type="ECO:0000256" key="6">
    <source>
        <dbReference type="ARBA" id="ARBA00022801"/>
    </source>
</evidence>
<feature type="binding site" evidence="10">
    <location>
        <position position="239"/>
    </location>
    <ligand>
        <name>Zn(2+)</name>
        <dbReference type="ChEBI" id="CHEBI:29105"/>
    </ligand>
</feature>
<gene>
    <name evidence="13" type="primary">engC</name>
    <name evidence="10" type="synonym">rsgA</name>
    <name evidence="13" type="ORF">MOVI_1550</name>
</gene>
<sequence length="285" mass="33167">MKGQIVRVIAGFYDVFEASTQKLYPLLRGSGSLRQKQISPLVGDFVEFDPSGFIKEILPRKNWLKRPKVANIDQALIFVSLKEPNFSPLLLDTFLLMIEFKNISPILIVTKVDLEPDYKNLLLDYQKMGYSIFFINNNEKKIPSDLQEKLKNKLNFVIGQSGVGKTSFINNLFGTQFQVQEISFSLNRGKHTTRVVQIIRKGDFQIVDTPGFSSFNYDEIPKDQIKSSFEIFRQFLPKCKFRTCFHFHEQIENCAVKNAVKHGIISETRYKNYLYLLEKYEKKDY</sequence>
<keyword evidence="7 10" id="KW-0862">Zinc</keyword>
<dbReference type="PANTHER" id="PTHR32120:SF11">
    <property type="entry name" value="SMALL RIBOSOMAL SUBUNIT BIOGENESIS GTPASE RSGA 1, MITOCHONDRIAL-RELATED"/>
    <property type="match status" value="1"/>
</dbReference>
<dbReference type="InterPro" id="IPR010914">
    <property type="entry name" value="RsgA_GTPase_dom"/>
</dbReference>
<feature type="binding site" evidence="10">
    <location>
        <position position="246"/>
    </location>
    <ligand>
        <name>Zn(2+)</name>
        <dbReference type="ChEBI" id="CHEBI:29105"/>
    </ligand>
</feature>
<reference evidence="13 14" key="1">
    <citation type="submission" date="2014-03" db="EMBL/GenBank/DDBJ databases">
        <title>Genome sequence of Mycoplasma ovipneumoniae strain 14811.</title>
        <authorList>
            <person name="Sirand-Pugnet P."/>
            <person name="Breton M."/>
            <person name="Dordet-Frisoni E."/>
            <person name="Baranowski E."/>
            <person name="Barre A."/>
            <person name="Couture C."/>
            <person name="Dupuy V."/>
            <person name="Gaurivaud P."/>
            <person name="Jacob D."/>
            <person name="Lemaitre C."/>
            <person name="Manso-Silvan L."/>
            <person name="Nikolski M."/>
            <person name="Nouvel L.-X."/>
            <person name="Poumarat F."/>
            <person name="Tardy F."/>
            <person name="Thebault P."/>
            <person name="Theil S."/>
            <person name="Citti C."/>
            <person name="Thiaucourt F."/>
            <person name="Blanchard A."/>
        </authorList>
    </citation>
    <scope>NUCLEOTIDE SEQUENCE [LARGE SCALE GENOMIC DNA]</scope>
    <source>
        <strain evidence="13 14">14811</strain>
    </source>
</reference>
<dbReference type="GO" id="GO:0042274">
    <property type="term" value="P:ribosomal small subunit biogenesis"/>
    <property type="evidence" value="ECO:0007669"/>
    <property type="project" value="UniProtKB-UniRule"/>
</dbReference>
<dbReference type="Pfam" id="PF16745">
    <property type="entry name" value="RsgA_N"/>
    <property type="match status" value="1"/>
</dbReference>
<dbReference type="InterPro" id="IPR030378">
    <property type="entry name" value="G_CP_dom"/>
</dbReference>
<evidence type="ECO:0000256" key="2">
    <source>
        <dbReference type="ARBA" id="ARBA00022517"/>
    </source>
</evidence>
<dbReference type="PROSITE" id="PS50936">
    <property type="entry name" value="ENGC_GTPASE"/>
    <property type="match status" value="1"/>
</dbReference>
<dbReference type="eggNOG" id="COG1162">
    <property type="taxonomic scope" value="Bacteria"/>
</dbReference>
<evidence type="ECO:0000259" key="11">
    <source>
        <dbReference type="PROSITE" id="PS50936"/>
    </source>
</evidence>
<dbReference type="PROSITE" id="PS51721">
    <property type="entry name" value="G_CP"/>
    <property type="match status" value="1"/>
</dbReference>
<comment type="subcellular location">
    <subcellularLocation>
        <location evidence="10">Cytoplasm</location>
    </subcellularLocation>
</comment>
<dbReference type="CDD" id="cd01854">
    <property type="entry name" value="YjeQ_EngC"/>
    <property type="match status" value="1"/>
</dbReference>
<dbReference type="InterPro" id="IPR004881">
    <property type="entry name" value="Ribosome_biogen_GTPase_RsgA"/>
</dbReference>
<feature type="domain" description="EngC GTPase" evidence="11">
    <location>
        <begin position="70"/>
        <end position="213"/>
    </location>
</feature>
<keyword evidence="4 10" id="KW-0699">rRNA-binding</keyword>
<evidence type="ECO:0000256" key="9">
    <source>
        <dbReference type="ARBA" id="ARBA00023134"/>
    </source>
</evidence>
<dbReference type="GO" id="GO:0019843">
    <property type="term" value="F:rRNA binding"/>
    <property type="evidence" value="ECO:0007669"/>
    <property type="project" value="UniProtKB-KW"/>
</dbReference>
<dbReference type="GO" id="GO:0046872">
    <property type="term" value="F:metal ion binding"/>
    <property type="evidence" value="ECO:0007669"/>
    <property type="project" value="UniProtKB-KW"/>
</dbReference>
<comment type="caution">
    <text evidence="13">The sequence shown here is derived from an EMBL/GenBank/DDBJ whole genome shotgun (WGS) entry which is preliminary data.</text>
</comment>
<keyword evidence="5 10" id="KW-0547">Nucleotide-binding</keyword>
<evidence type="ECO:0000256" key="3">
    <source>
        <dbReference type="ARBA" id="ARBA00022723"/>
    </source>
</evidence>
<evidence type="ECO:0000256" key="5">
    <source>
        <dbReference type="ARBA" id="ARBA00022741"/>
    </source>
</evidence>
<dbReference type="GO" id="GO:0003924">
    <property type="term" value="F:GTPase activity"/>
    <property type="evidence" value="ECO:0007669"/>
    <property type="project" value="UniProtKB-UniRule"/>
</dbReference>
<dbReference type="Gene3D" id="2.40.50.140">
    <property type="entry name" value="Nucleic acid-binding proteins"/>
    <property type="match status" value="1"/>
</dbReference>
<protein>
    <recommendedName>
        <fullName evidence="10">Small ribosomal subunit biogenesis GTPase RsgA</fullName>
        <ecNumber evidence="10">3.6.1.-</ecNumber>
    </recommendedName>
</protein>
<evidence type="ECO:0000313" key="14">
    <source>
        <dbReference type="Proteomes" id="UP000020977"/>
    </source>
</evidence>
<keyword evidence="1 10" id="KW-0963">Cytoplasm</keyword>
<dbReference type="InterPro" id="IPR012340">
    <property type="entry name" value="NA-bd_OB-fold"/>
</dbReference>
<organism evidence="13 14">
    <name type="scientific">Mesomycoplasma ovipneumoniae 14811</name>
    <dbReference type="NCBI Taxonomy" id="1188239"/>
    <lineage>
        <taxon>Bacteria</taxon>
        <taxon>Bacillati</taxon>
        <taxon>Mycoplasmatota</taxon>
        <taxon>Mycoplasmoidales</taxon>
        <taxon>Metamycoplasmataceae</taxon>
        <taxon>Mesomycoplasma</taxon>
    </lineage>
</organism>
<evidence type="ECO:0000256" key="7">
    <source>
        <dbReference type="ARBA" id="ARBA00022833"/>
    </source>
</evidence>
<dbReference type="Proteomes" id="UP000020977">
    <property type="component" value="Unassembled WGS sequence"/>
</dbReference>
<dbReference type="Gene3D" id="1.10.40.50">
    <property type="entry name" value="Probable gtpase engc, domain 3"/>
    <property type="match status" value="1"/>
</dbReference>
<dbReference type="InterPro" id="IPR031944">
    <property type="entry name" value="RsgA_N"/>
</dbReference>
<comment type="subunit">
    <text evidence="10">Monomer. Associates with 30S ribosomal subunit, binds 16S rRNA.</text>
</comment>
<dbReference type="EMBL" id="JFAD01000011">
    <property type="protein sequence ID" value="EXU61330.1"/>
    <property type="molecule type" value="Genomic_DNA"/>
</dbReference>
<dbReference type="Pfam" id="PF03193">
    <property type="entry name" value="RsgA_GTPase"/>
    <property type="match status" value="1"/>
</dbReference>
<dbReference type="SUPFAM" id="SSF50249">
    <property type="entry name" value="Nucleic acid-binding proteins"/>
    <property type="match status" value="1"/>
</dbReference>
<dbReference type="RefSeq" id="WP_044284013.1">
    <property type="nucleotide sequence ID" value="NZ_JFAD01000011.1"/>
</dbReference>
<dbReference type="STRING" id="1188239.MOVI_1550"/>
<keyword evidence="2 10" id="KW-0690">Ribosome biogenesis</keyword>
<dbReference type="Gene3D" id="3.40.50.300">
    <property type="entry name" value="P-loop containing nucleotide triphosphate hydrolases"/>
    <property type="match status" value="1"/>
</dbReference>
<comment type="cofactor">
    <cofactor evidence="10">
        <name>Zn(2+)</name>
        <dbReference type="ChEBI" id="CHEBI:29105"/>
    </cofactor>
    <text evidence="10">Binds 1 zinc ion per subunit.</text>
</comment>